<gene>
    <name evidence="2" type="ORF">D9X91_09515</name>
</gene>
<dbReference type="GO" id="GO:0016853">
    <property type="term" value="F:isomerase activity"/>
    <property type="evidence" value="ECO:0007669"/>
    <property type="project" value="UniProtKB-KW"/>
</dbReference>
<protein>
    <submittedName>
        <fullName evidence="2">Enoyl-CoA hydratase/isomerase family protein</fullName>
    </submittedName>
</protein>
<evidence type="ECO:0000313" key="2">
    <source>
        <dbReference type="EMBL" id="RLQ95845.1"/>
    </source>
</evidence>
<dbReference type="InterPro" id="IPR001753">
    <property type="entry name" value="Enoyl-CoA_hydra/iso"/>
</dbReference>
<organism evidence="2 3">
    <name type="scientific">Falsibacillus albus</name>
    <dbReference type="NCBI Taxonomy" id="2478915"/>
    <lineage>
        <taxon>Bacteria</taxon>
        <taxon>Bacillati</taxon>
        <taxon>Bacillota</taxon>
        <taxon>Bacilli</taxon>
        <taxon>Bacillales</taxon>
        <taxon>Bacillaceae</taxon>
        <taxon>Falsibacillus</taxon>
    </lineage>
</organism>
<sequence length="249" mass="27377">MSSYEIDIKHGGIVQFMITRRAKRNAINYEVMEGLSMAMDTVLKDDAGKALVITGEGEQAFCSGGDLAEFQHLKSEQEAYGMLSKMGAILFRLTTLQKPTIAMLNGTAIGGGCELAAACDFRIAKKGIKAGFVQGNLGITTGWGGASILFEKILPSDALKILTEARTYPAESLKRIGFIQEVAEKLDLEVLLDFITDKQPDVLSAYKQALVSKWHSSDLKGRMNEEIKRCAKLWASEEHHKAVDRFLNK</sequence>
<dbReference type="Pfam" id="PF00378">
    <property type="entry name" value="ECH_1"/>
    <property type="match status" value="1"/>
</dbReference>
<comment type="caution">
    <text evidence="2">The sequence shown here is derived from an EMBL/GenBank/DDBJ whole genome shotgun (WGS) entry which is preliminary data.</text>
</comment>
<dbReference type="RefSeq" id="WP_121680371.1">
    <property type="nucleotide sequence ID" value="NZ_RCVZ01000005.1"/>
</dbReference>
<dbReference type="CDD" id="cd06558">
    <property type="entry name" value="crotonase-like"/>
    <property type="match status" value="1"/>
</dbReference>
<keyword evidence="1" id="KW-0456">Lyase</keyword>
<dbReference type="GO" id="GO:0006635">
    <property type="term" value="P:fatty acid beta-oxidation"/>
    <property type="evidence" value="ECO:0007669"/>
    <property type="project" value="TreeGrafter"/>
</dbReference>
<dbReference type="EMBL" id="RCVZ01000005">
    <property type="protein sequence ID" value="RLQ95845.1"/>
    <property type="molecule type" value="Genomic_DNA"/>
</dbReference>
<name>A0A3L7JZU8_9BACI</name>
<keyword evidence="2" id="KW-0413">Isomerase</keyword>
<evidence type="ECO:0000313" key="3">
    <source>
        <dbReference type="Proteomes" id="UP000276770"/>
    </source>
</evidence>
<dbReference type="PANTHER" id="PTHR11941">
    <property type="entry name" value="ENOYL-COA HYDRATASE-RELATED"/>
    <property type="match status" value="1"/>
</dbReference>
<reference evidence="2 3" key="1">
    <citation type="submission" date="2018-10" db="EMBL/GenBank/DDBJ databases">
        <title>Falsibacillus sp. genome draft.</title>
        <authorList>
            <person name="Shi S."/>
        </authorList>
    </citation>
    <scope>NUCLEOTIDE SEQUENCE [LARGE SCALE GENOMIC DNA]</scope>
    <source>
        <strain evidence="2 3">GY 10110</strain>
    </source>
</reference>
<dbReference type="AlphaFoldDB" id="A0A3L7JZU8"/>
<dbReference type="GO" id="GO:0005829">
    <property type="term" value="C:cytosol"/>
    <property type="evidence" value="ECO:0007669"/>
    <property type="project" value="TreeGrafter"/>
</dbReference>
<dbReference type="OrthoDB" id="9775794at2"/>
<dbReference type="GO" id="GO:0016829">
    <property type="term" value="F:lyase activity"/>
    <property type="evidence" value="ECO:0007669"/>
    <property type="project" value="UniProtKB-KW"/>
</dbReference>
<accession>A0A3L7JZU8</accession>
<keyword evidence="3" id="KW-1185">Reference proteome</keyword>
<dbReference type="SUPFAM" id="SSF52096">
    <property type="entry name" value="ClpP/crotonase"/>
    <property type="match status" value="1"/>
</dbReference>
<evidence type="ECO:0000256" key="1">
    <source>
        <dbReference type="ARBA" id="ARBA00023239"/>
    </source>
</evidence>
<dbReference type="PANTHER" id="PTHR11941:SF27">
    <property type="entry name" value="ETHYLMALONYL-COA DECARBOXYLASE"/>
    <property type="match status" value="1"/>
</dbReference>
<dbReference type="Proteomes" id="UP000276770">
    <property type="component" value="Unassembled WGS sequence"/>
</dbReference>
<dbReference type="InterPro" id="IPR029045">
    <property type="entry name" value="ClpP/crotonase-like_dom_sf"/>
</dbReference>
<dbReference type="Gene3D" id="3.90.226.10">
    <property type="entry name" value="2-enoyl-CoA Hydratase, Chain A, domain 1"/>
    <property type="match status" value="1"/>
</dbReference>
<proteinExistence type="predicted"/>